<dbReference type="AlphaFoldDB" id="A0A0W1RAQ5"/>
<sequence>MPEDADARPPGNDADLQWCHDAVQGVSRTFALTVRVLDEPMSSYICLGYLVCRIADTVEDAEHIPADEQARLLRLYDAALDPDDETSIEQFTEAVDPWLPAPEARNDDWEVVAESPRVFRTFEALPEDVREAVTPPARELVQGMVMFVERYADTDGLRIQSREELEEYCYYAAGTVGNLITNLVTRGDIDSERRKRLYNTAEEFGLLLQLVNISKDVYDDYTEENNVYLPAEWLEDEGVPQDGVVDPANKAGATNVVRRTASHARTFLDDAQTYLETVPTTDGNTLAAWAIPFLLAVGTLRELSANPEDALTGHGVKVSRQEVFAVVGAMTGGGRQSLAELREAISRAPYHRVAQQAD</sequence>
<dbReference type="EMBL" id="LOPU01000018">
    <property type="protein sequence ID" value="KTG10330.1"/>
    <property type="molecule type" value="Genomic_DNA"/>
</dbReference>
<keyword evidence="1" id="KW-0808">Transferase</keyword>
<dbReference type="PANTHER" id="PTHR11626">
    <property type="entry name" value="FARNESYL-DIPHOSPHATE FARNESYLTRANSFERASE"/>
    <property type="match status" value="1"/>
</dbReference>
<dbReference type="Pfam" id="PF00494">
    <property type="entry name" value="SQS_PSY"/>
    <property type="match status" value="1"/>
</dbReference>
<evidence type="ECO:0000313" key="2">
    <source>
        <dbReference type="Proteomes" id="UP000054387"/>
    </source>
</evidence>
<dbReference type="STRING" id="1514971.AUR64_12210"/>
<dbReference type="RefSeq" id="WP_058581684.1">
    <property type="nucleotide sequence ID" value="NZ_LOPU01000018.1"/>
</dbReference>
<gene>
    <name evidence="1" type="ORF">AUR64_12210</name>
</gene>
<name>A0A0W1RAQ5_9EURY</name>
<dbReference type="OrthoDB" id="192754at2157"/>
<comment type="caution">
    <text evidence="1">The sequence shown here is derived from an EMBL/GenBank/DDBJ whole genome shotgun (WGS) entry which is preliminary data.</text>
</comment>
<organism evidence="1 2">
    <name type="scientific">Haloprofundus marisrubri</name>
    <dbReference type="NCBI Taxonomy" id="1514971"/>
    <lineage>
        <taxon>Archaea</taxon>
        <taxon>Methanobacteriati</taxon>
        <taxon>Methanobacteriota</taxon>
        <taxon>Stenosarchaea group</taxon>
        <taxon>Halobacteria</taxon>
        <taxon>Halobacteriales</taxon>
        <taxon>Haloferacaceae</taxon>
        <taxon>Haloprofundus</taxon>
    </lineage>
</organism>
<dbReference type="InterPro" id="IPR008949">
    <property type="entry name" value="Isoprenoid_synthase_dom_sf"/>
</dbReference>
<dbReference type="SFLD" id="SFLDS00005">
    <property type="entry name" value="Isoprenoid_Synthase_Type_I"/>
    <property type="match status" value="1"/>
</dbReference>
<proteinExistence type="predicted"/>
<dbReference type="Gene3D" id="1.10.600.10">
    <property type="entry name" value="Farnesyl Diphosphate Synthase"/>
    <property type="match status" value="1"/>
</dbReference>
<dbReference type="InterPro" id="IPR002060">
    <property type="entry name" value="Squ/phyt_synthse"/>
</dbReference>
<dbReference type="GO" id="GO:0045338">
    <property type="term" value="P:farnesyl diphosphate metabolic process"/>
    <property type="evidence" value="ECO:0007669"/>
    <property type="project" value="InterPro"/>
</dbReference>
<protein>
    <submittedName>
        <fullName evidence="1">Farnesyl-diphosphate farnesyltransferase</fullName>
    </submittedName>
</protein>
<dbReference type="GO" id="GO:0051996">
    <property type="term" value="F:squalene synthase [NAD(P)H] activity"/>
    <property type="evidence" value="ECO:0007669"/>
    <property type="project" value="InterPro"/>
</dbReference>
<dbReference type="PANTHER" id="PTHR11626:SF2">
    <property type="entry name" value="SQUALENE SYNTHASE"/>
    <property type="match status" value="1"/>
</dbReference>
<keyword evidence="2" id="KW-1185">Reference proteome</keyword>
<evidence type="ECO:0000313" key="1">
    <source>
        <dbReference type="EMBL" id="KTG10330.1"/>
    </source>
</evidence>
<reference evidence="1 2" key="1">
    <citation type="submission" date="2015-12" db="EMBL/GenBank/DDBJ databases">
        <title>Haloprofundus marisrubri gen. nov., sp. nov., an extremely halophilic archaeon isolated from the Discovery deep brine-seawater interface in the Red Sea.</title>
        <authorList>
            <person name="Zhang G."/>
            <person name="Stingl U."/>
            <person name="Rashid M."/>
        </authorList>
    </citation>
    <scope>NUCLEOTIDE SEQUENCE [LARGE SCALE GENOMIC DNA]</scope>
    <source>
        <strain evidence="1 2">SB9</strain>
    </source>
</reference>
<dbReference type="InterPro" id="IPR044844">
    <property type="entry name" value="Trans_IPPS_euk-type"/>
</dbReference>
<accession>A0A0W1RAQ5</accession>
<dbReference type="SUPFAM" id="SSF48576">
    <property type="entry name" value="Terpenoid synthases"/>
    <property type="match status" value="1"/>
</dbReference>
<dbReference type="Proteomes" id="UP000054387">
    <property type="component" value="Unassembled WGS sequence"/>
</dbReference>
<dbReference type="SFLD" id="SFLDG01018">
    <property type="entry name" value="Squalene/Phytoene_Synthase_Lik"/>
    <property type="match status" value="1"/>
</dbReference>